<sequence>MGLLGLIFGSPQEIAPTFEDIAGGASELNPMKESPKPRQKTGAAAMMPEEAPLEEVHIKMGGKWYKYVRVDDN</sequence>
<accession>A0A2H5BGH5</accession>
<gene>
    <name evidence="2" type="ORF">CETO_61</name>
</gene>
<evidence type="ECO:0000256" key="1">
    <source>
        <dbReference type="SAM" id="MobiDB-lite"/>
    </source>
</evidence>
<dbReference type="EMBL" id="MG649966">
    <property type="protein sequence ID" value="AUG85068.1"/>
    <property type="molecule type" value="Genomic_DNA"/>
</dbReference>
<name>A0A2H5BGH5_9CAUD</name>
<keyword evidence="3" id="KW-1185">Reference proteome</keyword>
<reference evidence="2 3" key="1">
    <citation type="submission" date="2017-12" db="EMBL/GenBank/DDBJ databases">
        <authorList>
            <person name="Lestochi C.V."/>
            <person name="Miller K.C."/>
            <person name="Miller J.S."/>
            <person name="Stanton M.L."/>
            <person name="Broussard G.W."/>
        </authorList>
    </citation>
    <scope>NUCLEOTIDE SEQUENCE [LARGE SCALE GENOMIC DNA]</scope>
</reference>
<dbReference type="Proteomes" id="UP000240819">
    <property type="component" value="Segment"/>
</dbReference>
<organism evidence="2 3">
    <name type="scientific">Vibrio phage Ceto</name>
    <dbReference type="NCBI Taxonomy" id="2570300"/>
    <lineage>
        <taxon>Viruses</taxon>
        <taxon>Duplodnaviria</taxon>
        <taxon>Heunggongvirae</taxon>
        <taxon>Uroviricota</taxon>
        <taxon>Caudoviricetes</taxon>
        <taxon>Demerecviridae</taxon>
        <taxon>Ermolyevavirinae</taxon>
        <taxon>Cetovirus</taxon>
        <taxon>Cetovirus ceto</taxon>
    </lineage>
</organism>
<protein>
    <submittedName>
        <fullName evidence="2">Uncharacterized protein</fullName>
    </submittedName>
</protein>
<proteinExistence type="predicted"/>
<evidence type="ECO:0000313" key="3">
    <source>
        <dbReference type="Proteomes" id="UP000240819"/>
    </source>
</evidence>
<evidence type="ECO:0000313" key="2">
    <source>
        <dbReference type="EMBL" id="AUG85068.1"/>
    </source>
</evidence>
<feature type="region of interest" description="Disordered" evidence="1">
    <location>
        <begin position="24"/>
        <end position="45"/>
    </location>
</feature>